<comment type="caution">
    <text evidence="5">The sequence shown here is derived from an EMBL/GenBank/DDBJ whole genome shotgun (WGS) entry which is preliminary data.</text>
</comment>
<evidence type="ECO:0000256" key="1">
    <source>
        <dbReference type="ARBA" id="ARBA00022450"/>
    </source>
</evidence>
<dbReference type="PANTHER" id="PTHR43775:SF23">
    <property type="entry name" value="FATTY ACID SYNTHASE 3"/>
    <property type="match status" value="1"/>
</dbReference>
<dbReference type="Proteomes" id="UP000235965">
    <property type="component" value="Unassembled WGS sequence"/>
</dbReference>
<feature type="domain" description="Enoyl reductase (ER)" evidence="4">
    <location>
        <begin position="36"/>
        <end position="349"/>
    </location>
</feature>
<proteinExistence type="predicted"/>
<dbReference type="InterPro" id="IPR036291">
    <property type="entry name" value="NAD(P)-bd_dom_sf"/>
</dbReference>
<keyword evidence="3" id="KW-0808">Transferase</keyword>
<dbReference type="OrthoDB" id="329835at2759"/>
<dbReference type="PANTHER" id="PTHR43775">
    <property type="entry name" value="FATTY ACID SYNTHASE"/>
    <property type="match status" value="1"/>
</dbReference>
<evidence type="ECO:0000259" key="4">
    <source>
        <dbReference type="SMART" id="SM00829"/>
    </source>
</evidence>
<keyword evidence="1" id="KW-0596">Phosphopantetheine</keyword>
<dbReference type="GO" id="GO:0016491">
    <property type="term" value="F:oxidoreductase activity"/>
    <property type="evidence" value="ECO:0007669"/>
    <property type="project" value="InterPro"/>
</dbReference>
<dbReference type="CDD" id="cd05195">
    <property type="entry name" value="enoyl_red"/>
    <property type="match status" value="1"/>
</dbReference>
<dbReference type="EMBL" id="NEVH01016965">
    <property type="protein sequence ID" value="PNF24833.1"/>
    <property type="molecule type" value="Genomic_DNA"/>
</dbReference>
<gene>
    <name evidence="5" type="ORF">B7P43_G15086</name>
</gene>
<dbReference type="GO" id="GO:0004312">
    <property type="term" value="F:fatty acid synthase activity"/>
    <property type="evidence" value="ECO:0007669"/>
    <property type="project" value="TreeGrafter"/>
</dbReference>
<name>A0A2J7Q8C4_9NEOP</name>
<dbReference type="Gene3D" id="3.40.50.720">
    <property type="entry name" value="NAD(P)-binding Rossmann-like Domain"/>
    <property type="match status" value="1"/>
</dbReference>
<dbReference type="SUPFAM" id="SSF50129">
    <property type="entry name" value="GroES-like"/>
    <property type="match status" value="1"/>
</dbReference>
<sequence>MNVYNDGKWGSYRYLPLGTCTSIAVWHAHINIMTRGDLSSFRWIEGNLDPQSLQLESGEVLSHIYYSSLNFKDVMTATARLPLELDRHLNLHYIGVEFSGRDQEGQRVMGIVNSGALATVVCVDKTFLWDVPDHWTLEDAATVPLVYATAYYALEMIGQMKEGDTVLIHSGTGGVGQAAINICLHAGCAVYTTVGTKEKRDFIKKQYPQLTDCNIGNSRDTSFEQLIMTETNGRGVDLVLNSLSEEKLQASIRCLAPRGRFLEIGKFDLIGNNTIGMEVFLKGVSFHGVMLDAVFVGSYEMKKTLHDVVAQGISAGVVQPLPRTVFPHSKVEQAFRYMTTGKHIGKVLVQIRQEEDNKVVVPVPRLMKAYPQYFCNPSYSYIIAGGLGGFGLELAGWLVLRGARKLVLSSRSGVKTGYQSFLMRIWRSYGATVIISLANITTKSGVRALLSEANRLAQVDAIFNLAMVSVMNGHIYLTHTD</sequence>
<dbReference type="GO" id="GO:0006633">
    <property type="term" value="P:fatty acid biosynthetic process"/>
    <property type="evidence" value="ECO:0007669"/>
    <property type="project" value="TreeGrafter"/>
</dbReference>
<keyword evidence="6" id="KW-1185">Reference proteome</keyword>
<dbReference type="FunFam" id="3.40.50.720:FF:000209">
    <property type="entry name" value="Polyketide synthase Pks12"/>
    <property type="match status" value="1"/>
</dbReference>
<dbReference type="Pfam" id="PF13602">
    <property type="entry name" value="ADH_zinc_N_2"/>
    <property type="match status" value="1"/>
</dbReference>
<dbReference type="InterPro" id="IPR020843">
    <property type="entry name" value="ER"/>
</dbReference>
<reference evidence="5 6" key="1">
    <citation type="submission" date="2017-12" db="EMBL/GenBank/DDBJ databases">
        <title>Hemimetabolous genomes reveal molecular basis of termite eusociality.</title>
        <authorList>
            <person name="Harrison M.C."/>
            <person name="Jongepier E."/>
            <person name="Robertson H.M."/>
            <person name="Arning N."/>
            <person name="Bitard-Feildel T."/>
            <person name="Chao H."/>
            <person name="Childers C.P."/>
            <person name="Dinh H."/>
            <person name="Doddapaneni H."/>
            <person name="Dugan S."/>
            <person name="Gowin J."/>
            <person name="Greiner C."/>
            <person name="Han Y."/>
            <person name="Hu H."/>
            <person name="Hughes D.S.T."/>
            <person name="Huylmans A.-K."/>
            <person name="Kemena C."/>
            <person name="Kremer L.P.M."/>
            <person name="Lee S.L."/>
            <person name="Lopez-Ezquerra A."/>
            <person name="Mallet L."/>
            <person name="Monroy-Kuhn J.M."/>
            <person name="Moser A."/>
            <person name="Murali S.C."/>
            <person name="Muzny D.M."/>
            <person name="Otani S."/>
            <person name="Piulachs M.-D."/>
            <person name="Poelchau M."/>
            <person name="Qu J."/>
            <person name="Schaub F."/>
            <person name="Wada-Katsumata A."/>
            <person name="Worley K.C."/>
            <person name="Xie Q."/>
            <person name="Ylla G."/>
            <person name="Poulsen M."/>
            <person name="Gibbs R.A."/>
            <person name="Schal C."/>
            <person name="Richards S."/>
            <person name="Belles X."/>
            <person name="Korb J."/>
            <person name="Bornberg-Bauer E."/>
        </authorList>
    </citation>
    <scope>NUCLEOTIDE SEQUENCE [LARGE SCALE GENOMIC DNA]</scope>
    <source>
        <tissue evidence="5">Whole body</tissue>
    </source>
</reference>
<evidence type="ECO:0000313" key="5">
    <source>
        <dbReference type="EMBL" id="PNF24833.1"/>
    </source>
</evidence>
<dbReference type="InterPro" id="IPR013968">
    <property type="entry name" value="PKS_KR"/>
</dbReference>
<dbReference type="AlphaFoldDB" id="A0A2J7Q8C4"/>
<dbReference type="InterPro" id="IPR050091">
    <property type="entry name" value="PKS_NRPS_Biosynth_Enz"/>
</dbReference>
<keyword evidence="2" id="KW-0597">Phosphoprotein</keyword>
<dbReference type="InterPro" id="IPR011032">
    <property type="entry name" value="GroES-like_sf"/>
</dbReference>
<accession>A0A2J7Q8C4</accession>
<evidence type="ECO:0000313" key="6">
    <source>
        <dbReference type="Proteomes" id="UP000235965"/>
    </source>
</evidence>
<protein>
    <recommendedName>
        <fullName evidence="4">Enoyl reductase (ER) domain-containing protein</fullName>
    </recommendedName>
</protein>
<dbReference type="SUPFAM" id="SSF51735">
    <property type="entry name" value="NAD(P)-binding Rossmann-fold domains"/>
    <property type="match status" value="2"/>
</dbReference>
<evidence type="ECO:0000256" key="3">
    <source>
        <dbReference type="ARBA" id="ARBA00022679"/>
    </source>
</evidence>
<organism evidence="5 6">
    <name type="scientific">Cryptotermes secundus</name>
    <dbReference type="NCBI Taxonomy" id="105785"/>
    <lineage>
        <taxon>Eukaryota</taxon>
        <taxon>Metazoa</taxon>
        <taxon>Ecdysozoa</taxon>
        <taxon>Arthropoda</taxon>
        <taxon>Hexapoda</taxon>
        <taxon>Insecta</taxon>
        <taxon>Pterygota</taxon>
        <taxon>Neoptera</taxon>
        <taxon>Polyneoptera</taxon>
        <taxon>Dictyoptera</taxon>
        <taxon>Blattodea</taxon>
        <taxon>Blattoidea</taxon>
        <taxon>Termitoidae</taxon>
        <taxon>Kalotermitidae</taxon>
        <taxon>Cryptotermitinae</taxon>
        <taxon>Cryptotermes</taxon>
    </lineage>
</organism>
<dbReference type="Gene3D" id="3.90.180.10">
    <property type="entry name" value="Medium-chain alcohol dehydrogenases, catalytic domain"/>
    <property type="match status" value="1"/>
</dbReference>
<dbReference type="Pfam" id="PF08659">
    <property type="entry name" value="KR"/>
    <property type="match status" value="1"/>
</dbReference>
<evidence type="ECO:0000256" key="2">
    <source>
        <dbReference type="ARBA" id="ARBA00022553"/>
    </source>
</evidence>
<dbReference type="SMART" id="SM00829">
    <property type="entry name" value="PKS_ER"/>
    <property type="match status" value="1"/>
</dbReference>